<sequence>METDIAWQKELERRARIYEDIEAGGRFEGVMTTLDYAGMTLLTLALVVGFWIWGA</sequence>
<proteinExistence type="predicted"/>
<gene>
    <name evidence="2" type="ORF">GGR00_002629</name>
</gene>
<comment type="caution">
    <text evidence="2">The sequence shown here is derived from an EMBL/GenBank/DDBJ whole genome shotgun (WGS) entry which is preliminary data.</text>
</comment>
<protein>
    <submittedName>
        <fullName evidence="2">Uncharacterized protein</fullName>
    </submittedName>
</protein>
<name>A0A7X0F8C0_9HYPH</name>
<keyword evidence="3" id="KW-1185">Reference proteome</keyword>
<keyword evidence="1" id="KW-1133">Transmembrane helix</keyword>
<organism evidence="2 3">
    <name type="scientific">Aminobacter aganoensis</name>
    <dbReference type="NCBI Taxonomy" id="83264"/>
    <lineage>
        <taxon>Bacteria</taxon>
        <taxon>Pseudomonadati</taxon>
        <taxon>Pseudomonadota</taxon>
        <taxon>Alphaproteobacteria</taxon>
        <taxon>Hyphomicrobiales</taxon>
        <taxon>Phyllobacteriaceae</taxon>
        <taxon>Aminobacter</taxon>
    </lineage>
</organism>
<evidence type="ECO:0000313" key="2">
    <source>
        <dbReference type="EMBL" id="MBB6354833.1"/>
    </source>
</evidence>
<reference evidence="2 3" key="1">
    <citation type="submission" date="2020-08" db="EMBL/GenBank/DDBJ databases">
        <title>Genomic Encyclopedia of Type Strains, Phase IV (KMG-IV): sequencing the most valuable type-strain genomes for metagenomic binning, comparative biology and taxonomic classification.</title>
        <authorList>
            <person name="Goeker M."/>
        </authorList>
    </citation>
    <scope>NUCLEOTIDE SEQUENCE [LARGE SCALE GENOMIC DNA]</scope>
    <source>
        <strain evidence="2 3">DSM 7051</strain>
    </source>
</reference>
<keyword evidence="1" id="KW-0472">Membrane</keyword>
<dbReference type="Proteomes" id="UP000536262">
    <property type="component" value="Unassembled WGS sequence"/>
</dbReference>
<dbReference type="AlphaFoldDB" id="A0A7X0F8C0"/>
<evidence type="ECO:0000313" key="3">
    <source>
        <dbReference type="Proteomes" id="UP000536262"/>
    </source>
</evidence>
<evidence type="ECO:0000256" key="1">
    <source>
        <dbReference type="SAM" id="Phobius"/>
    </source>
</evidence>
<feature type="transmembrane region" description="Helical" evidence="1">
    <location>
        <begin position="36"/>
        <end position="54"/>
    </location>
</feature>
<accession>A0A7X0F8C0</accession>
<dbReference type="RefSeq" id="WP_184699632.1">
    <property type="nucleotide sequence ID" value="NZ_BAABEG010000001.1"/>
</dbReference>
<keyword evidence="1" id="KW-0812">Transmembrane</keyword>
<dbReference type="EMBL" id="JACHOU010000005">
    <property type="protein sequence ID" value="MBB6354833.1"/>
    <property type="molecule type" value="Genomic_DNA"/>
</dbReference>